<dbReference type="OrthoDB" id="7848332at2759"/>
<protein>
    <recommendedName>
        <fullName evidence="4">Protein arginine N-methyltransferase domain-containing protein</fullName>
    </recommendedName>
</protein>
<dbReference type="Proteomes" id="UP000194236">
    <property type="component" value="Unassembled WGS sequence"/>
</dbReference>
<dbReference type="Pfam" id="PF22528">
    <property type="entry name" value="PRMT_C"/>
    <property type="match status" value="1"/>
</dbReference>
<gene>
    <name evidence="5" type="ORF">BLA29_011343</name>
</gene>
<dbReference type="InterPro" id="IPR029063">
    <property type="entry name" value="SAM-dependent_MTases_sf"/>
</dbReference>
<dbReference type="GO" id="GO:0016274">
    <property type="term" value="F:protein-arginine N-methyltransferase activity"/>
    <property type="evidence" value="ECO:0007669"/>
    <property type="project" value="InterPro"/>
</dbReference>
<dbReference type="PANTHER" id="PTHR11006">
    <property type="entry name" value="PROTEIN ARGININE N-METHYLTRANSFERASE"/>
    <property type="match status" value="1"/>
</dbReference>
<dbReference type="PANTHER" id="PTHR11006:SF53">
    <property type="entry name" value="PROTEIN ARGININE N-METHYLTRANSFERASE 3"/>
    <property type="match status" value="1"/>
</dbReference>
<keyword evidence="2" id="KW-0808">Transferase</keyword>
<keyword evidence="6" id="KW-1185">Reference proteome</keyword>
<dbReference type="GO" id="GO:0005634">
    <property type="term" value="C:nucleus"/>
    <property type="evidence" value="ECO:0007669"/>
    <property type="project" value="TreeGrafter"/>
</dbReference>
<evidence type="ECO:0000256" key="1">
    <source>
        <dbReference type="ARBA" id="ARBA00022603"/>
    </source>
</evidence>
<evidence type="ECO:0000256" key="2">
    <source>
        <dbReference type="ARBA" id="ARBA00022679"/>
    </source>
</evidence>
<dbReference type="InterPro" id="IPR055135">
    <property type="entry name" value="PRMT_dom"/>
</dbReference>
<dbReference type="Gene3D" id="2.70.160.11">
    <property type="entry name" value="Hnrnp arginine n-methyltransferase1"/>
    <property type="match status" value="1"/>
</dbReference>
<keyword evidence="3" id="KW-0949">S-adenosyl-L-methionine</keyword>
<organism evidence="5 6">
    <name type="scientific">Euroglyphus maynei</name>
    <name type="common">Mayne's house dust mite</name>
    <dbReference type="NCBI Taxonomy" id="6958"/>
    <lineage>
        <taxon>Eukaryota</taxon>
        <taxon>Metazoa</taxon>
        <taxon>Ecdysozoa</taxon>
        <taxon>Arthropoda</taxon>
        <taxon>Chelicerata</taxon>
        <taxon>Arachnida</taxon>
        <taxon>Acari</taxon>
        <taxon>Acariformes</taxon>
        <taxon>Sarcoptiformes</taxon>
        <taxon>Astigmata</taxon>
        <taxon>Psoroptidia</taxon>
        <taxon>Analgoidea</taxon>
        <taxon>Pyroglyphidae</taxon>
        <taxon>Pyroglyphinae</taxon>
        <taxon>Euroglyphus</taxon>
    </lineage>
</organism>
<dbReference type="GO" id="GO:0032259">
    <property type="term" value="P:methylation"/>
    <property type="evidence" value="ECO:0007669"/>
    <property type="project" value="UniProtKB-KW"/>
</dbReference>
<evidence type="ECO:0000256" key="3">
    <source>
        <dbReference type="ARBA" id="ARBA00022691"/>
    </source>
</evidence>
<proteinExistence type="predicted"/>
<comment type="caution">
    <text evidence="5">The sequence shown here is derived from an EMBL/GenBank/DDBJ whole genome shotgun (WGS) entry which is preliminary data.</text>
</comment>
<feature type="non-terminal residue" evidence="5">
    <location>
        <position position="1"/>
    </location>
</feature>
<feature type="domain" description="Protein arginine N-methyltransferase" evidence="4">
    <location>
        <begin position="2"/>
        <end position="123"/>
    </location>
</feature>
<reference evidence="5 6" key="1">
    <citation type="submission" date="2017-03" db="EMBL/GenBank/DDBJ databases">
        <title>Genome Survey of Euroglyphus maynei.</title>
        <authorList>
            <person name="Arlian L.G."/>
            <person name="Morgan M.S."/>
            <person name="Rider S.D."/>
        </authorList>
    </citation>
    <scope>NUCLEOTIDE SEQUENCE [LARGE SCALE GENOMIC DNA]</scope>
    <source>
        <strain evidence="5">Arlian Lab</strain>
        <tissue evidence="5">Whole body</tissue>
    </source>
</reference>
<keyword evidence="1" id="KW-0489">Methyltransferase</keyword>
<dbReference type="EMBL" id="MUJZ01056040">
    <property type="protein sequence ID" value="OTF72461.1"/>
    <property type="molecule type" value="Genomic_DNA"/>
</dbReference>
<evidence type="ECO:0000313" key="5">
    <source>
        <dbReference type="EMBL" id="OTF72461.1"/>
    </source>
</evidence>
<dbReference type="InterPro" id="IPR025799">
    <property type="entry name" value="Arg_MeTrfase"/>
</dbReference>
<name>A0A1Y3AVG0_EURMA</name>
<dbReference type="SUPFAM" id="SSF53335">
    <property type="entry name" value="S-adenosyl-L-methionine-dependent methyltransferases"/>
    <property type="match status" value="1"/>
</dbReference>
<sequence length="137" mass="15653">DVTKEATIELISPECICTTAEKIFDFDLVSCATDFANELSSSFEFRFKNDKTIHGFVGWFDCYFDSMTKLIILSTSPFSESTHWKQTIFPLKEPILVQAGHSIRGEIRIGKHAHNPRALQVRLLLQQPNLKLVYNIC</sequence>
<dbReference type="GO" id="GO:0042054">
    <property type="term" value="F:histone methyltransferase activity"/>
    <property type="evidence" value="ECO:0007669"/>
    <property type="project" value="TreeGrafter"/>
</dbReference>
<accession>A0A1Y3AVG0</accession>
<evidence type="ECO:0000259" key="4">
    <source>
        <dbReference type="Pfam" id="PF22528"/>
    </source>
</evidence>
<evidence type="ECO:0000313" key="6">
    <source>
        <dbReference type="Proteomes" id="UP000194236"/>
    </source>
</evidence>
<dbReference type="AlphaFoldDB" id="A0A1Y3AVG0"/>